<dbReference type="GO" id="GO:0099078">
    <property type="term" value="C:BORC complex"/>
    <property type="evidence" value="ECO:0007669"/>
    <property type="project" value="TreeGrafter"/>
</dbReference>
<comment type="similarity">
    <text evidence="1">Belongs to the KXD1 family.</text>
</comment>
<evidence type="ECO:0000313" key="3">
    <source>
        <dbReference type="EMBL" id="RKO92356.1"/>
    </source>
</evidence>
<dbReference type="GO" id="GO:0032418">
    <property type="term" value="P:lysosome localization"/>
    <property type="evidence" value="ECO:0007669"/>
    <property type="project" value="TreeGrafter"/>
</dbReference>
<dbReference type="EMBL" id="KZ994674">
    <property type="protein sequence ID" value="RKO92356.1"/>
    <property type="molecule type" value="Genomic_DNA"/>
</dbReference>
<evidence type="ECO:0000313" key="4">
    <source>
        <dbReference type="Proteomes" id="UP000269721"/>
    </source>
</evidence>
<evidence type="ECO:0000259" key="2">
    <source>
        <dbReference type="Pfam" id="PF10241"/>
    </source>
</evidence>
<gene>
    <name evidence="3" type="ORF">BDK51DRAFT_27514</name>
</gene>
<organism evidence="3 4">
    <name type="scientific">Blyttiomyces helicus</name>
    <dbReference type="NCBI Taxonomy" id="388810"/>
    <lineage>
        <taxon>Eukaryota</taxon>
        <taxon>Fungi</taxon>
        <taxon>Fungi incertae sedis</taxon>
        <taxon>Chytridiomycota</taxon>
        <taxon>Chytridiomycota incertae sedis</taxon>
        <taxon>Chytridiomycetes</taxon>
        <taxon>Chytridiomycetes incertae sedis</taxon>
        <taxon>Blyttiomyces</taxon>
    </lineage>
</organism>
<dbReference type="PANTHER" id="PTHR13511">
    <property type="entry name" value="KXDL MOTIF-CONTAINING PROTEIN 1"/>
    <property type="match status" value="1"/>
</dbReference>
<protein>
    <recommendedName>
        <fullName evidence="2">KxDL domain-containing protein</fullName>
    </recommendedName>
</protein>
<sequence length="136" mass="15040">MDPSPTPSRMREASGATALARRLVDSVSEEDLNAVLEQQQKTKELVTKTTRQLEMFNTFSASRFAENQKRLEEAVGTLRDMKADLDVVFRRIRLVFGVLLGGDVGGGALKTKVATLHPTEYAIVTKSEEPADEEDD</sequence>
<feature type="domain" description="KxDL" evidence="2">
    <location>
        <begin position="23"/>
        <end position="93"/>
    </location>
</feature>
<dbReference type="Proteomes" id="UP000269721">
    <property type="component" value="Unassembled WGS sequence"/>
</dbReference>
<dbReference type="AlphaFoldDB" id="A0A4P9WNL3"/>
<dbReference type="InterPro" id="IPR039843">
    <property type="entry name" value="KXD1-like"/>
</dbReference>
<dbReference type="OrthoDB" id="10258877at2759"/>
<keyword evidence="4" id="KW-1185">Reference proteome</keyword>
<dbReference type="PANTHER" id="PTHR13511:SF0">
    <property type="entry name" value="KXDL MOTIF-CONTAINING PROTEIN 1"/>
    <property type="match status" value="1"/>
</dbReference>
<evidence type="ECO:0000256" key="1">
    <source>
        <dbReference type="ARBA" id="ARBA00005913"/>
    </source>
</evidence>
<accession>A0A4P9WNL3</accession>
<proteinExistence type="inferred from homology"/>
<reference evidence="4" key="1">
    <citation type="journal article" date="2018" name="Nat. Microbiol.">
        <title>Leveraging single-cell genomics to expand the fungal tree of life.</title>
        <authorList>
            <person name="Ahrendt S.R."/>
            <person name="Quandt C.A."/>
            <person name="Ciobanu D."/>
            <person name="Clum A."/>
            <person name="Salamov A."/>
            <person name="Andreopoulos B."/>
            <person name="Cheng J.F."/>
            <person name="Woyke T."/>
            <person name="Pelin A."/>
            <person name="Henrissat B."/>
            <person name="Reynolds N.K."/>
            <person name="Benny G.L."/>
            <person name="Smith M.E."/>
            <person name="James T.Y."/>
            <person name="Grigoriev I.V."/>
        </authorList>
    </citation>
    <scope>NUCLEOTIDE SEQUENCE [LARGE SCALE GENOMIC DNA]</scope>
</reference>
<dbReference type="Pfam" id="PF10241">
    <property type="entry name" value="KxDL"/>
    <property type="match status" value="1"/>
</dbReference>
<dbReference type="InterPro" id="IPR019371">
    <property type="entry name" value="KxDL_dom"/>
</dbReference>
<name>A0A4P9WNL3_9FUNG</name>